<protein>
    <submittedName>
        <fullName evidence="1">Uncharacterized protein</fullName>
    </submittedName>
</protein>
<sequence>MYRPEFIELLRGVQRDVKDHGVKLLANRLSVRPQTLYADVDPHSVGRRTNKLGLLDWMVVLEETGNLTSLDEVNRYFNRISLPIPEDEGEISPVSWMQYCASTAKESAEAIKVLADGLSDDGGMDNARLAECEKETWEALQAFAGLYLAIKTEIAKLQTIYA</sequence>
<proteinExistence type="predicted"/>
<reference evidence="1 2" key="1">
    <citation type="submission" date="2019-03" db="EMBL/GenBank/DDBJ databases">
        <authorList>
            <person name="Nijsse B."/>
        </authorList>
    </citation>
    <scope>NUCLEOTIDE SEQUENCE [LARGE SCALE GENOMIC DNA]</scope>
    <source>
        <strain evidence="1">Desulfoluna butyratoxydans MSL71</strain>
    </source>
</reference>
<dbReference type="EMBL" id="CAADHO010000001">
    <property type="protein sequence ID" value="VFQ42415.1"/>
    <property type="molecule type" value="Genomic_DNA"/>
</dbReference>
<dbReference type="Proteomes" id="UP000507962">
    <property type="component" value="Unassembled WGS sequence"/>
</dbReference>
<evidence type="ECO:0000313" key="2">
    <source>
        <dbReference type="Proteomes" id="UP000507962"/>
    </source>
</evidence>
<name>A0A4U8YGE9_9BACT</name>
<gene>
    <name evidence="1" type="ORF">MSL71_330</name>
</gene>
<organism evidence="1 2">
    <name type="scientific">Desulfoluna butyratoxydans</name>
    <dbReference type="NCBI Taxonomy" id="231438"/>
    <lineage>
        <taxon>Bacteria</taxon>
        <taxon>Pseudomonadati</taxon>
        <taxon>Thermodesulfobacteriota</taxon>
        <taxon>Desulfobacteria</taxon>
        <taxon>Desulfobacterales</taxon>
        <taxon>Desulfolunaceae</taxon>
        <taxon>Desulfoluna</taxon>
    </lineage>
</organism>
<dbReference type="GO" id="GO:0003677">
    <property type="term" value="F:DNA binding"/>
    <property type="evidence" value="ECO:0007669"/>
    <property type="project" value="InterPro"/>
</dbReference>
<dbReference type="InterPro" id="IPR009679">
    <property type="entry name" value="Phage_186_CII-like"/>
</dbReference>
<accession>A0A4U8YGE9</accession>
<dbReference type="Pfam" id="PF06892">
    <property type="entry name" value="Phage_CP76"/>
    <property type="match status" value="1"/>
</dbReference>
<dbReference type="AlphaFoldDB" id="A0A4U8YGE9"/>
<evidence type="ECO:0000313" key="1">
    <source>
        <dbReference type="EMBL" id="VFQ42415.1"/>
    </source>
</evidence>
<keyword evidence="2" id="KW-1185">Reference proteome</keyword>
<dbReference type="RefSeq" id="WP_180136673.1">
    <property type="nucleotide sequence ID" value="NZ_CAADHO010000001.1"/>
</dbReference>